<dbReference type="EnsemblPlants" id="AUR62001929-RA">
    <property type="protein sequence ID" value="AUR62001929-RA:cds"/>
    <property type="gene ID" value="AUR62001929"/>
</dbReference>
<dbReference type="OMA" id="DGMSEPK"/>
<dbReference type="AlphaFoldDB" id="A0A803KSC1"/>
<proteinExistence type="predicted"/>
<reference evidence="2" key="1">
    <citation type="journal article" date="2017" name="Nature">
        <title>The genome of Chenopodium quinoa.</title>
        <authorList>
            <person name="Jarvis D.E."/>
            <person name="Ho Y.S."/>
            <person name="Lightfoot D.J."/>
            <person name="Schmoeckel S.M."/>
            <person name="Li B."/>
            <person name="Borm T.J.A."/>
            <person name="Ohyanagi H."/>
            <person name="Mineta K."/>
            <person name="Michell C.T."/>
            <person name="Saber N."/>
            <person name="Kharbatia N.M."/>
            <person name="Rupper R.R."/>
            <person name="Sharp A.R."/>
            <person name="Dally N."/>
            <person name="Boughton B.A."/>
            <person name="Woo Y.H."/>
            <person name="Gao G."/>
            <person name="Schijlen E.G.W.M."/>
            <person name="Guo X."/>
            <person name="Momin A.A."/>
            <person name="Negrao S."/>
            <person name="Al-Babili S."/>
            <person name="Gehring C."/>
            <person name="Roessner U."/>
            <person name="Jung C."/>
            <person name="Murphy K."/>
            <person name="Arold S.T."/>
            <person name="Gojobori T."/>
            <person name="van der Linden C.G."/>
            <person name="van Loo E.N."/>
            <person name="Jellen E.N."/>
            <person name="Maughan P.J."/>
            <person name="Tester M."/>
        </authorList>
    </citation>
    <scope>NUCLEOTIDE SEQUENCE [LARGE SCALE GENOMIC DNA]</scope>
    <source>
        <strain evidence="2">cv. PI 614886</strain>
    </source>
</reference>
<reference evidence="2" key="2">
    <citation type="submission" date="2021-03" db="UniProtKB">
        <authorList>
            <consortium name="EnsemblPlants"/>
        </authorList>
    </citation>
    <scope>IDENTIFICATION</scope>
</reference>
<dbReference type="Gramene" id="AUR62001929-RA">
    <property type="protein sequence ID" value="AUR62001929-RA:cds"/>
    <property type="gene ID" value="AUR62001929"/>
</dbReference>
<dbReference type="PANTHER" id="PTHR31865:SF1">
    <property type="entry name" value="INSERTASE, PUTATIVE (DUF1685)-RELATED"/>
    <property type="match status" value="1"/>
</dbReference>
<feature type="compositionally biased region" description="Polar residues" evidence="1">
    <location>
        <begin position="9"/>
        <end position="20"/>
    </location>
</feature>
<feature type="region of interest" description="Disordered" evidence="1">
    <location>
        <begin position="1"/>
        <end position="22"/>
    </location>
</feature>
<accession>A0A803KSC1</accession>
<protein>
    <submittedName>
        <fullName evidence="2">Uncharacterized protein</fullName>
    </submittedName>
</protein>
<dbReference type="Proteomes" id="UP000596660">
    <property type="component" value="Unplaced"/>
</dbReference>
<dbReference type="Pfam" id="PF07939">
    <property type="entry name" value="DUF1685"/>
    <property type="match status" value="1"/>
</dbReference>
<evidence type="ECO:0000256" key="1">
    <source>
        <dbReference type="SAM" id="MobiDB-lite"/>
    </source>
</evidence>
<dbReference type="PANTHER" id="PTHR31865">
    <property type="entry name" value="OSJNBA0071G03.3 PROTEIN"/>
    <property type="match status" value="1"/>
</dbReference>
<evidence type="ECO:0000313" key="2">
    <source>
        <dbReference type="EnsemblPlants" id="AUR62001929-RA:cds"/>
    </source>
</evidence>
<organism evidence="2 3">
    <name type="scientific">Chenopodium quinoa</name>
    <name type="common">Quinoa</name>
    <dbReference type="NCBI Taxonomy" id="63459"/>
    <lineage>
        <taxon>Eukaryota</taxon>
        <taxon>Viridiplantae</taxon>
        <taxon>Streptophyta</taxon>
        <taxon>Embryophyta</taxon>
        <taxon>Tracheophyta</taxon>
        <taxon>Spermatophyta</taxon>
        <taxon>Magnoliopsida</taxon>
        <taxon>eudicotyledons</taxon>
        <taxon>Gunneridae</taxon>
        <taxon>Pentapetalae</taxon>
        <taxon>Caryophyllales</taxon>
        <taxon>Chenopodiaceae</taxon>
        <taxon>Chenopodioideae</taxon>
        <taxon>Atripliceae</taxon>
        <taxon>Chenopodium</taxon>
    </lineage>
</organism>
<dbReference type="InterPro" id="IPR012881">
    <property type="entry name" value="DUF1685"/>
</dbReference>
<evidence type="ECO:0000313" key="3">
    <source>
        <dbReference type="Proteomes" id="UP000596660"/>
    </source>
</evidence>
<name>A0A803KSC1_CHEQI</name>
<sequence length="127" mass="14884">MRNPPRQQPTPLVKQNSWSPDSAREELWLRRKEQIGRRRSKSLTDEDLDELKACFELGFRFDPNEAQPDQRLSSTLPALEFYFAVNKNYNDTVFNPLIICPGDDPKTIKTRLRHWAQVVACSVKHSW</sequence>
<keyword evidence="3" id="KW-1185">Reference proteome</keyword>